<evidence type="ECO:0000256" key="1">
    <source>
        <dbReference type="SAM" id="MobiDB-lite"/>
    </source>
</evidence>
<evidence type="ECO:0000313" key="2">
    <source>
        <dbReference type="EMBL" id="CAH1450913.1"/>
    </source>
</evidence>
<name>A0AAU9PM06_9ASTR</name>
<protein>
    <submittedName>
        <fullName evidence="2">Uncharacterized protein</fullName>
    </submittedName>
</protein>
<evidence type="ECO:0000313" key="3">
    <source>
        <dbReference type="Proteomes" id="UP001157418"/>
    </source>
</evidence>
<comment type="caution">
    <text evidence="2">The sequence shown here is derived from an EMBL/GenBank/DDBJ whole genome shotgun (WGS) entry which is preliminary data.</text>
</comment>
<dbReference type="EMBL" id="CAKMRJ010005634">
    <property type="protein sequence ID" value="CAH1450913.1"/>
    <property type="molecule type" value="Genomic_DNA"/>
</dbReference>
<gene>
    <name evidence="2" type="ORF">LVIROSA_LOCUS36304</name>
</gene>
<sequence>MHERRNHLERFPGGVMAFSDSPSPLSSPAPPSANTVDVTRVVKRLHLLCIRRGEIGRLTTLWKCGGLGWDHYRPSPCLAADALFQDDEAAPVAADADPSAVVAGCCATAAAAHLRWVAGFVLLVEDTSVYVYYSEVVFGCFLAGFFKKESPPPP</sequence>
<proteinExistence type="predicted"/>
<dbReference type="AlphaFoldDB" id="A0AAU9PM06"/>
<feature type="region of interest" description="Disordered" evidence="1">
    <location>
        <begin position="13"/>
        <end position="33"/>
    </location>
</feature>
<reference evidence="2 3" key="1">
    <citation type="submission" date="2022-01" db="EMBL/GenBank/DDBJ databases">
        <authorList>
            <person name="Xiong W."/>
            <person name="Schranz E."/>
        </authorList>
    </citation>
    <scope>NUCLEOTIDE SEQUENCE [LARGE SCALE GENOMIC DNA]</scope>
</reference>
<dbReference type="Proteomes" id="UP001157418">
    <property type="component" value="Unassembled WGS sequence"/>
</dbReference>
<organism evidence="2 3">
    <name type="scientific">Lactuca virosa</name>
    <dbReference type="NCBI Taxonomy" id="75947"/>
    <lineage>
        <taxon>Eukaryota</taxon>
        <taxon>Viridiplantae</taxon>
        <taxon>Streptophyta</taxon>
        <taxon>Embryophyta</taxon>
        <taxon>Tracheophyta</taxon>
        <taxon>Spermatophyta</taxon>
        <taxon>Magnoliopsida</taxon>
        <taxon>eudicotyledons</taxon>
        <taxon>Gunneridae</taxon>
        <taxon>Pentapetalae</taxon>
        <taxon>asterids</taxon>
        <taxon>campanulids</taxon>
        <taxon>Asterales</taxon>
        <taxon>Asteraceae</taxon>
        <taxon>Cichorioideae</taxon>
        <taxon>Cichorieae</taxon>
        <taxon>Lactucinae</taxon>
        <taxon>Lactuca</taxon>
    </lineage>
</organism>
<keyword evidence="3" id="KW-1185">Reference proteome</keyword>
<accession>A0AAU9PM06</accession>